<dbReference type="RefSeq" id="WP_193637484.1">
    <property type="nucleotide sequence ID" value="NZ_JADCSA010000004.1"/>
</dbReference>
<evidence type="ECO:0000256" key="1">
    <source>
        <dbReference type="SAM" id="MobiDB-lite"/>
    </source>
</evidence>
<feature type="compositionally biased region" description="Low complexity" evidence="1">
    <location>
        <begin position="60"/>
        <end position="77"/>
    </location>
</feature>
<reference evidence="3 4" key="1">
    <citation type="submission" date="2020-10" db="EMBL/GenBank/DDBJ databases">
        <title>Nocardioides sp. isolated from sludge.</title>
        <authorList>
            <person name="Zhang X."/>
        </authorList>
    </citation>
    <scope>NUCLEOTIDE SEQUENCE [LARGE SCALE GENOMIC DNA]</scope>
    <source>
        <strain evidence="3 4">Y6</strain>
    </source>
</reference>
<feature type="compositionally biased region" description="Polar residues" evidence="1">
    <location>
        <begin position="92"/>
        <end position="104"/>
    </location>
</feature>
<dbReference type="EMBL" id="JADCSA010000004">
    <property type="protein sequence ID" value="MBE7324156.1"/>
    <property type="molecule type" value="Genomic_DNA"/>
</dbReference>
<feature type="transmembrane region" description="Helical" evidence="2">
    <location>
        <begin position="7"/>
        <end position="27"/>
    </location>
</feature>
<gene>
    <name evidence="3" type="ORF">IEQ44_05785</name>
</gene>
<keyword evidence="2" id="KW-1133">Transmembrane helix</keyword>
<protein>
    <recommendedName>
        <fullName evidence="5">DUF732 domain-containing protein</fullName>
    </recommendedName>
</protein>
<feature type="region of interest" description="Disordered" evidence="1">
    <location>
        <begin position="54"/>
        <end position="113"/>
    </location>
</feature>
<accession>A0ABR9RRG5</accession>
<name>A0ABR9RRG5_9ACTN</name>
<keyword evidence="2" id="KW-0472">Membrane</keyword>
<evidence type="ECO:0008006" key="5">
    <source>
        <dbReference type="Google" id="ProtNLM"/>
    </source>
</evidence>
<comment type="caution">
    <text evidence="3">The sequence shown here is derived from an EMBL/GenBank/DDBJ whole genome shotgun (WGS) entry which is preliminary data.</text>
</comment>
<organism evidence="3 4">
    <name type="scientific">Nocardioides malaquae</name>
    <dbReference type="NCBI Taxonomy" id="2773426"/>
    <lineage>
        <taxon>Bacteria</taxon>
        <taxon>Bacillati</taxon>
        <taxon>Actinomycetota</taxon>
        <taxon>Actinomycetes</taxon>
        <taxon>Propionibacteriales</taxon>
        <taxon>Nocardioidaceae</taxon>
        <taxon>Nocardioides</taxon>
    </lineage>
</organism>
<dbReference type="Proteomes" id="UP000756387">
    <property type="component" value="Unassembled WGS sequence"/>
</dbReference>
<evidence type="ECO:0000313" key="4">
    <source>
        <dbReference type="Proteomes" id="UP000756387"/>
    </source>
</evidence>
<evidence type="ECO:0000256" key="2">
    <source>
        <dbReference type="SAM" id="Phobius"/>
    </source>
</evidence>
<keyword evidence="4" id="KW-1185">Reference proteome</keyword>
<proteinExistence type="predicted"/>
<sequence length="204" mass="21337">MATTPPVLAVRWTLLALVIGLAGYFGWHTLQEDPADDAAAAERVIFPQPAYTPKGAEALTAGPSAEPSATPEAPAGPSDEVSPTPDADGSDPSATSGAMDTDSTVPEHLRGDNPLRLDGVIGSYSTAPGPVRTLVRLTDRNGYLRGTDADFRVKHAVITCERVAHQGWTWEQQVSGDVANGIAEATVQEFADLLASDFCPSLGL</sequence>
<evidence type="ECO:0000313" key="3">
    <source>
        <dbReference type="EMBL" id="MBE7324156.1"/>
    </source>
</evidence>
<keyword evidence="2" id="KW-0812">Transmembrane</keyword>